<sequence>MDDVQATYDAVANELLEDADYDVDATPDGLLVKGRLFAFLDGGQLVVDLPAARSSDLQQRGVVEPFHSTRGGDSRTWVRVSDRELWSELAREAHEFVGEPPVGHQS</sequence>
<organism evidence="1 2">
    <name type="scientific">Agromyces luteolus</name>
    <dbReference type="NCBI Taxonomy" id="88373"/>
    <lineage>
        <taxon>Bacteria</taxon>
        <taxon>Bacillati</taxon>
        <taxon>Actinomycetota</taxon>
        <taxon>Actinomycetes</taxon>
        <taxon>Micrococcales</taxon>
        <taxon>Microbacteriaceae</taxon>
        <taxon>Agromyces</taxon>
    </lineage>
</organism>
<gene>
    <name evidence="1" type="ORF">GLX25_09910</name>
</gene>
<proteinExistence type="predicted"/>
<evidence type="ECO:0000313" key="1">
    <source>
        <dbReference type="EMBL" id="MUN07428.1"/>
    </source>
</evidence>
<accession>A0A7C9HHY0</accession>
<dbReference type="AlphaFoldDB" id="A0A7C9HHY0"/>
<dbReference type="EMBL" id="WODA01000018">
    <property type="protein sequence ID" value="MUN07428.1"/>
    <property type="molecule type" value="Genomic_DNA"/>
</dbReference>
<protein>
    <recommendedName>
        <fullName evidence="3">MmcQ/YjbR family DNA-binding protein</fullName>
    </recommendedName>
</protein>
<comment type="caution">
    <text evidence="1">The sequence shown here is derived from an EMBL/GenBank/DDBJ whole genome shotgun (WGS) entry which is preliminary data.</text>
</comment>
<evidence type="ECO:0008006" key="3">
    <source>
        <dbReference type="Google" id="ProtNLM"/>
    </source>
</evidence>
<name>A0A7C9HHY0_9MICO</name>
<evidence type="ECO:0000313" key="2">
    <source>
        <dbReference type="Proteomes" id="UP000480122"/>
    </source>
</evidence>
<dbReference type="Proteomes" id="UP000480122">
    <property type="component" value="Unassembled WGS sequence"/>
</dbReference>
<reference evidence="1 2" key="1">
    <citation type="submission" date="2019-11" db="EMBL/GenBank/DDBJ databases">
        <title>Agromyces kandeliae sp. nov., isolated from mangrove soil.</title>
        <authorList>
            <person name="Wang R."/>
        </authorList>
    </citation>
    <scope>NUCLEOTIDE SEQUENCE [LARGE SCALE GENOMIC DNA]</scope>
    <source>
        <strain evidence="1 2">JCM 11431</strain>
    </source>
</reference>
<dbReference type="RefSeq" id="WP_155842347.1">
    <property type="nucleotide sequence ID" value="NZ_BAAAIA010000012.1"/>
</dbReference>
<keyword evidence="2" id="KW-1185">Reference proteome</keyword>
<dbReference type="OrthoDB" id="5005866at2"/>